<feature type="domain" description="Right handed beta helix" evidence="5">
    <location>
        <begin position="101"/>
        <end position="238"/>
    </location>
</feature>
<accession>A0ABZ1RGH8</accession>
<feature type="chain" id="PRO_5046645627" evidence="4">
    <location>
        <begin position="24"/>
        <end position="356"/>
    </location>
</feature>
<evidence type="ECO:0000313" key="6">
    <source>
        <dbReference type="EMBL" id="WUO45623.1"/>
    </source>
</evidence>
<keyword evidence="2" id="KW-0677">Repeat</keyword>
<sequence length="356" mass="36209">MTNRQLKCLATISVVMATGIGAAAPSSGAAIHRVSAGQSIQAAVDAARPGDTILVRPGTYHESVLITKRLTLRGAGPRRTVIMPPTTAPAAGAGNACVQAGNGICVIGAAEKSVDRVTIKGLAVSGFGKSGIWASGTDRLRVEHVTAENNKVWGIAQQMSTRGVFRDNTARDNGESGFFIANTVEHEGGATDTLGAAIRDNTASGNRIGITVRRVRNLTVSGNTVTANCGGVFVVGDEGTPRAGAMTVRGNRVTANNKLCPATSRLPAIQGSGIVLTGAEDTVVRSNTITGNVGASPLSGGIVLFQSFVGAANTNNVIRDNAVTGNKPADVADRGTGTGNTFTDNNCALSEPAGMC</sequence>
<dbReference type="Proteomes" id="UP001432075">
    <property type="component" value="Chromosome"/>
</dbReference>
<keyword evidence="4" id="KW-0732">Signal</keyword>
<dbReference type="EMBL" id="CP108057">
    <property type="protein sequence ID" value="WUO45623.1"/>
    <property type="molecule type" value="Genomic_DNA"/>
</dbReference>
<dbReference type="PANTHER" id="PTHR22990">
    <property type="entry name" value="F-BOX ONLY PROTEIN"/>
    <property type="match status" value="1"/>
</dbReference>
<proteinExistence type="predicted"/>
<dbReference type="RefSeq" id="WP_100580545.1">
    <property type="nucleotide sequence ID" value="NZ_BMVE01000002.1"/>
</dbReference>
<dbReference type="InterPro" id="IPR051550">
    <property type="entry name" value="SCF-Subunits/Alg-Epimerases"/>
</dbReference>
<evidence type="ECO:0000313" key="7">
    <source>
        <dbReference type="Proteomes" id="UP001432075"/>
    </source>
</evidence>
<feature type="domain" description="Right handed beta helix" evidence="5">
    <location>
        <begin position="245"/>
        <end position="347"/>
    </location>
</feature>
<keyword evidence="7" id="KW-1185">Reference proteome</keyword>
<dbReference type="InterPro" id="IPR006626">
    <property type="entry name" value="PbH1"/>
</dbReference>
<dbReference type="SMART" id="SM00710">
    <property type="entry name" value="PbH1"/>
    <property type="match status" value="7"/>
</dbReference>
<organism evidence="6 7">
    <name type="scientific">Streptomyces goshikiensis</name>
    <dbReference type="NCBI Taxonomy" id="1942"/>
    <lineage>
        <taxon>Bacteria</taxon>
        <taxon>Bacillati</taxon>
        <taxon>Actinomycetota</taxon>
        <taxon>Actinomycetes</taxon>
        <taxon>Kitasatosporales</taxon>
        <taxon>Streptomycetaceae</taxon>
        <taxon>Streptomyces</taxon>
    </lineage>
</organism>
<dbReference type="InterPro" id="IPR022441">
    <property type="entry name" value="Para_beta_helix_rpt-2"/>
</dbReference>
<dbReference type="NCBIfam" id="TIGR03804">
    <property type="entry name" value="para_beta_helix"/>
    <property type="match status" value="1"/>
</dbReference>
<gene>
    <name evidence="6" type="ORF">OHU17_07110</name>
</gene>
<evidence type="ECO:0000256" key="3">
    <source>
        <dbReference type="ARBA" id="ARBA00022786"/>
    </source>
</evidence>
<evidence type="ECO:0000256" key="2">
    <source>
        <dbReference type="ARBA" id="ARBA00022737"/>
    </source>
</evidence>
<feature type="signal peptide" evidence="4">
    <location>
        <begin position="1"/>
        <end position="23"/>
    </location>
</feature>
<dbReference type="PANTHER" id="PTHR22990:SF15">
    <property type="entry name" value="F-BOX ONLY PROTEIN 10"/>
    <property type="match status" value="1"/>
</dbReference>
<dbReference type="SUPFAM" id="SSF51126">
    <property type="entry name" value="Pectin lyase-like"/>
    <property type="match status" value="1"/>
</dbReference>
<reference evidence="6" key="1">
    <citation type="submission" date="2022-10" db="EMBL/GenBank/DDBJ databases">
        <title>The complete genomes of actinobacterial strains from the NBC collection.</title>
        <authorList>
            <person name="Joergensen T.S."/>
            <person name="Alvarez Arevalo M."/>
            <person name="Sterndorff E.B."/>
            <person name="Faurdal D."/>
            <person name="Vuksanovic O."/>
            <person name="Mourched A.-S."/>
            <person name="Charusanti P."/>
            <person name="Shaw S."/>
            <person name="Blin K."/>
            <person name="Weber T."/>
        </authorList>
    </citation>
    <scope>NUCLEOTIDE SEQUENCE</scope>
    <source>
        <strain evidence="6">NBC_00283</strain>
    </source>
</reference>
<evidence type="ECO:0000256" key="1">
    <source>
        <dbReference type="ARBA" id="ARBA00004906"/>
    </source>
</evidence>
<keyword evidence="3" id="KW-0833">Ubl conjugation pathway</keyword>
<comment type="pathway">
    <text evidence="1">Protein modification; protein ubiquitination.</text>
</comment>
<dbReference type="Pfam" id="PF13229">
    <property type="entry name" value="Beta_helix"/>
    <property type="match status" value="2"/>
</dbReference>
<dbReference type="InterPro" id="IPR011050">
    <property type="entry name" value="Pectin_lyase_fold/virulence"/>
</dbReference>
<dbReference type="InterPro" id="IPR012334">
    <property type="entry name" value="Pectin_lyas_fold"/>
</dbReference>
<evidence type="ECO:0000256" key="4">
    <source>
        <dbReference type="SAM" id="SignalP"/>
    </source>
</evidence>
<protein>
    <submittedName>
        <fullName evidence="6">Right-handed parallel beta-helix repeat-containing protein</fullName>
    </submittedName>
</protein>
<dbReference type="Gene3D" id="2.160.20.10">
    <property type="entry name" value="Single-stranded right-handed beta-helix, Pectin lyase-like"/>
    <property type="match status" value="1"/>
</dbReference>
<name>A0ABZ1RGH8_9ACTN</name>
<dbReference type="InterPro" id="IPR039448">
    <property type="entry name" value="Beta_helix"/>
</dbReference>
<evidence type="ECO:0000259" key="5">
    <source>
        <dbReference type="Pfam" id="PF13229"/>
    </source>
</evidence>